<evidence type="ECO:0000313" key="2">
    <source>
        <dbReference type="Proteomes" id="UP000318758"/>
    </source>
</evidence>
<dbReference type="SUPFAM" id="SSF53850">
    <property type="entry name" value="Periplasmic binding protein-like II"/>
    <property type="match status" value="1"/>
</dbReference>
<dbReference type="RefSeq" id="WP_052125869.1">
    <property type="nucleotide sequence ID" value="NZ_CP041153.1"/>
</dbReference>
<accession>A0ABX5WM70</accession>
<name>A0ABX5WM70_9GAMM</name>
<dbReference type="Proteomes" id="UP000318758">
    <property type="component" value="Chromosome"/>
</dbReference>
<evidence type="ECO:0000313" key="1">
    <source>
        <dbReference type="EMBL" id="QDF75364.1"/>
    </source>
</evidence>
<proteinExistence type="predicted"/>
<sequence>MKHYWVYLLLLVSLIVIEVGKYSRADEQLQPQVIRTSAAQSANDTAHSYFTALISLSLDLTEPEFGPAQLVVSTESITQGRWFRLLENSRYLDVVWAGAQPQRNRDYRAIPIDILGGILGVRSLIIRKGDRYKFTQIQTIEDLAKYTACQGQHWPDTDILKSAGLPVLTVNRFESNFLMLSKGRCDYFPRGIHEGYSEIEQYHVINGNDLVLFDDLLLAYPFNMFFYVDKANVDLAERLKLGLERAIDSGEILELMRRHPVTGHLFPLAKWHEPVLLQIDNPLHVEVSDGRPWWLLPSFGFYRALSWANNNPEISKNK</sequence>
<dbReference type="EMBL" id="CP041153">
    <property type="protein sequence ID" value="QDF75364.1"/>
    <property type="molecule type" value="Genomic_DNA"/>
</dbReference>
<organism evidence="1 2">
    <name type="scientific">Shewanella marisflavi</name>
    <dbReference type="NCBI Taxonomy" id="260364"/>
    <lineage>
        <taxon>Bacteria</taxon>
        <taxon>Pseudomonadati</taxon>
        <taxon>Pseudomonadota</taxon>
        <taxon>Gammaproteobacteria</taxon>
        <taxon>Alteromonadales</taxon>
        <taxon>Shewanellaceae</taxon>
        <taxon>Shewanella</taxon>
    </lineage>
</organism>
<dbReference type="Gene3D" id="3.40.190.10">
    <property type="entry name" value="Periplasmic binding protein-like II"/>
    <property type="match status" value="2"/>
</dbReference>
<keyword evidence="2" id="KW-1185">Reference proteome</keyword>
<protein>
    <submittedName>
        <fullName evidence="1">Amino acid ABC transporter substrate-binding protein</fullName>
    </submittedName>
</protein>
<gene>
    <name evidence="1" type="ORF">FGA12_09470</name>
</gene>
<reference evidence="1 2" key="1">
    <citation type="submission" date="2019-06" db="EMBL/GenBank/DDBJ databases">
        <title>Complete genome of Shewanella marisflavi ECSMB14101, a mussel settlement-inducing bacterium isolated from East China Sea.</title>
        <authorList>
            <person name="Yang J."/>
            <person name="Liang X."/>
            <person name="Chang R."/>
            <person name="Peng L."/>
        </authorList>
    </citation>
    <scope>NUCLEOTIDE SEQUENCE [LARGE SCALE GENOMIC DNA]</scope>
    <source>
        <strain evidence="1 2">ECSMB14101</strain>
    </source>
</reference>